<keyword evidence="3" id="KW-1185">Reference proteome</keyword>
<dbReference type="RefSeq" id="WP_170227054.1">
    <property type="nucleotide sequence ID" value="NZ_VORB01000005.1"/>
</dbReference>
<dbReference type="EMBL" id="VORB01000005">
    <property type="protein sequence ID" value="TXC78859.1"/>
    <property type="molecule type" value="Genomic_DNA"/>
</dbReference>
<name>A0A5C6V101_9FLAO</name>
<feature type="region of interest" description="Disordered" evidence="1">
    <location>
        <begin position="94"/>
        <end position="121"/>
    </location>
</feature>
<feature type="compositionally biased region" description="Basic and acidic residues" evidence="1">
    <location>
        <begin position="274"/>
        <end position="284"/>
    </location>
</feature>
<feature type="compositionally biased region" description="Acidic residues" evidence="1">
    <location>
        <begin position="109"/>
        <end position="120"/>
    </location>
</feature>
<feature type="region of interest" description="Disordered" evidence="1">
    <location>
        <begin position="256"/>
        <end position="434"/>
    </location>
</feature>
<feature type="region of interest" description="Disordered" evidence="1">
    <location>
        <begin position="137"/>
        <end position="242"/>
    </location>
</feature>
<feature type="compositionally biased region" description="Basic and acidic residues" evidence="1">
    <location>
        <begin position="542"/>
        <end position="561"/>
    </location>
</feature>
<sequence length="702" mass="79560">MDKSRFNELLSNPKDISSDDLNALEESLERFPYFSLGHMLLLKGKAKFSTDDNGREVNDHSIFVNDRFVLQQFLLNDFPEPEKETEELDFVIPKDSRGNQTTEQIESQQLEEETEEDNNWEADIYYFDPNTDKKAETRKEISNWQSKDSNLDEDEESDQDEEIIQVTDPYESREFETRLARDQEGEKEKNEPFALSGIESIEPKSQVEENKKQGEELDYIPEPPTKKENQREQIPNQDLEDLSLWKSKLELADEEEEIAITGTTETVEFTAPSEKSEAKEKEEFTDINEEAPGKKSSSPWTSKLDLEEDDEEITVTGGLNTDETVESPSDEEVAKESANEELIIETSATKSQMDEVDPETHITSLSDDIEENQEFGFSLGTWEEGKEEQVGSLSFSSSGFDGNVDEIESQEDFEEPSQKTTPKSKETKDDEAEKETKFLNDLLAAEVANAVQLKSAADFDIESNIEDNAVQKEHVEHSAELQETEEVKDSPETTAQKNFTGGESKPFSLADWLAAQEPVSQETSSHTESKQEPEENIAPDKAIAKEEKETTKEKDKEESKPQTKATNPPKKDKENKASNKVSDKKETSKSEEGVSEKAEIKEDKEPAKQEGKDKSEIIESFIATNPTISKPKKQEMFNPINVGKRSIEDNESYVTETLAKIYAGQGEIEKAIRTYNILALNYPEKSSYFADQISELKEKSKA</sequence>
<feature type="compositionally biased region" description="Acidic residues" evidence="1">
    <location>
        <begin position="151"/>
        <end position="163"/>
    </location>
</feature>
<gene>
    <name evidence="2" type="ORF">FRX97_06505</name>
</gene>
<protein>
    <recommendedName>
        <fullName evidence="4">Tetratricopeptide repeat protein</fullName>
    </recommendedName>
</protein>
<feature type="compositionally biased region" description="Low complexity" evidence="1">
    <location>
        <begin position="259"/>
        <end position="268"/>
    </location>
</feature>
<feature type="region of interest" description="Disordered" evidence="1">
    <location>
        <begin position="474"/>
        <end position="636"/>
    </location>
</feature>
<evidence type="ECO:0000256" key="1">
    <source>
        <dbReference type="SAM" id="MobiDB-lite"/>
    </source>
</evidence>
<feature type="compositionally biased region" description="Basic and acidic residues" evidence="1">
    <location>
        <begin position="201"/>
        <end position="215"/>
    </location>
</feature>
<accession>A0A5C6V101</accession>
<feature type="compositionally biased region" description="Polar residues" evidence="1">
    <location>
        <begin position="492"/>
        <end position="501"/>
    </location>
</feature>
<proteinExistence type="predicted"/>
<dbReference type="Proteomes" id="UP000321168">
    <property type="component" value="Unassembled WGS sequence"/>
</dbReference>
<evidence type="ECO:0000313" key="2">
    <source>
        <dbReference type="EMBL" id="TXC78859.1"/>
    </source>
</evidence>
<feature type="compositionally biased region" description="Basic and acidic residues" evidence="1">
    <location>
        <begin position="569"/>
        <end position="617"/>
    </location>
</feature>
<organism evidence="2 3">
    <name type="scientific">Luteibaculum oceani</name>
    <dbReference type="NCBI Taxonomy" id="1294296"/>
    <lineage>
        <taxon>Bacteria</taxon>
        <taxon>Pseudomonadati</taxon>
        <taxon>Bacteroidota</taxon>
        <taxon>Flavobacteriia</taxon>
        <taxon>Flavobacteriales</taxon>
        <taxon>Luteibaculaceae</taxon>
        <taxon>Luteibaculum</taxon>
    </lineage>
</organism>
<evidence type="ECO:0000313" key="3">
    <source>
        <dbReference type="Proteomes" id="UP000321168"/>
    </source>
</evidence>
<feature type="compositionally biased region" description="Basic and acidic residues" evidence="1">
    <location>
        <begin position="170"/>
        <end position="191"/>
    </location>
</feature>
<reference evidence="2 3" key="1">
    <citation type="submission" date="2019-08" db="EMBL/GenBank/DDBJ databases">
        <title>Genome of Luteibaculum oceani JCM 18817.</title>
        <authorList>
            <person name="Bowman J.P."/>
        </authorList>
    </citation>
    <scope>NUCLEOTIDE SEQUENCE [LARGE SCALE GENOMIC DNA]</scope>
    <source>
        <strain evidence="2 3">JCM 18817</strain>
    </source>
</reference>
<feature type="compositionally biased region" description="Basic and acidic residues" evidence="1">
    <location>
        <begin position="474"/>
        <end position="491"/>
    </location>
</feature>
<dbReference type="AlphaFoldDB" id="A0A5C6V101"/>
<feature type="compositionally biased region" description="Acidic residues" evidence="1">
    <location>
        <begin position="403"/>
        <end position="415"/>
    </location>
</feature>
<comment type="caution">
    <text evidence="2">The sequence shown here is derived from an EMBL/GenBank/DDBJ whole genome shotgun (WGS) entry which is preliminary data.</text>
</comment>
<evidence type="ECO:0008006" key="4">
    <source>
        <dbReference type="Google" id="ProtNLM"/>
    </source>
</evidence>
<feature type="compositionally biased region" description="Low complexity" evidence="1">
    <location>
        <begin position="391"/>
        <end position="400"/>
    </location>
</feature>